<dbReference type="Pfam" id="PF07228">
    <property type="entry name" value="SpoIIE"/>
    <property type="match status" value="1"/>
</dbReference>
<dbReference type="InterPro" id="IPR036890">
    <property type="entry name" value="HATPase_C_sf"/>
</dbReference>
<protein>
    <submittedName>
        <fullName evidence="2">ATP-binding protein</fullName>
    </submittedName>
</protein>
<dbReference type="SUPFAM" id="SSF55874">
    <property type="entry name" value="ATPase domain of HSP90 chaperone/DNA topoisomerase II/histidine kinase"/>
    <property type="match status" value="1"/>
</dbReference>
<dbReference type="Gene3D" id="3.30.565.10">
    <property type="entry name" value="Histidine kinase-like ATPase, C-terminal domain"/>
    <property type="match status" value="1"/>
</dbReference>
<dbReference type="PANTHER" id="PTHR35801">
    <property type="entry name" value="PHOSPHOSERINE PHOSPHATASE RSBX"/>
    <property type="match status" value="1"/>
</dbReference>
<keyword evidence="2" id="KW-0547">Nucleotide-binding</keyword>
<sequence length="325" mass="33224">MRPFQRYVVEDASQVGEARRAARLLAEELGFDEAAAGRLAIGITELGTNLVRHACGGALLLGVDGAAVQLLSLDRGPGMDVARCLGDGYSTGGTAGTGLGAVKRLADRFSAFSLPGCGAVIAARFGGVPVPTPGFSVAGVCLPAPGEQVSGDGWGLRAQDGRLLLMLADGLGHGPQAAEASDLALALFQRSPAASPAALLEDAHATMRSTRGAAVAVAAMAAAPAPLVLAGAGNIVGRLVSGISDRSLLTQPGTLGVQIRRLQDSAHDWPEHAILVLHSDGIVSRWSLAGAAGLLQCEPIVIAGWILRDHCRGRDDATVVVVRRH</sequence>
<evidence type="ECO:0000313" key="3">
    <source>
        <dbReference type="Proteomes" id="UP001606210"/>
    </source>
</evidence>
<comment type="caution">
    <text evidence="2">The sequence shown here is derived from an EMBL/GenBank/DDBJ whole genome shotgun (WGS) entry which is preliminary data.</text>
</comment>
<dbReference type="Proteomes" id="UP001606210">
    <property type="component" value="Unassembled WGS sequence"/>
</dbReference>
<dbReference type="SMART" id="SM00331">
    <property type="entry name" value="PP2C_SIG"/>
    <property type="match status" value="1"/>
</dbReference>
<dbReference type="GO" id="GO:0005524">
    <property type="term" value="F:ATP binding"/>
    <property type="evidence" value="ECO:0007669"/>
    <property type="project" value="UniProtKB-KW"/>
</dbReference>
<keyword evidence="3" id="KW-1185">Reference proteome</keyword>
<accession>A0ABW7EWG9</accession>
<name>A0ABW7EWG9_9BURK</name>
<feature type="domain" description="PPM-type phosphatase" evidence="1">
    <location>
        <begin position="132"/>
        <end position="324"/>
    </location>
</feature>
<dbReference type="InterPro" id="IPR036457">
    <property type="entry name" value="PPM-type-like_dom_sf"/>
</dbReference>
<evidence type="ECO:0000313" key="2">
    <source>
        <dbReference type="EMBL" id="MFG6428703.1"/>
    </source>
</evidence>
<keyword evidence="2" id="KW-0067">ATP-binding</keyword>
<evidence type="ECO:0000259" key="1">
    <source>
        <dbReference type="SMART" id="SM00331"/>
    </source>
</evidence>
<dbReference type="InterPro" id="IPR001932">
    <property type="entry name" value="PPM-type_phosphatase-like_dom"/>
</dbReference>
<organism evidence="2 3">
    <name type="scientific">Pelomonas parva</name>
    <dbReference type="NCBI Taxonomy" id="3299032"/>
    <lineage>
        <taxon>Bacteria</taxon>
        <taxon>Pseudomonadati</taxon>
        <taxon>Pseudomonadota</taxon>
        <taxon>Betaproteobacteria</taxon>
        <taxon>Burkholderiales</taxon>
        <taxon>Sphaerotilaceae</taxon>
        <taxon>Roseateles</taxon>
    </lineage>
</organism>
<dbReference type="Pfam" id="PF13581">
    <property type="entry name" value="HATPase_c_2"/>
    <property type="match status" value="1"/>
</dbReference>
<reference evidence="2 3" key="1">
    <citation type="submission" date="2024-08" db="EMBL/GenBank/DDBJ databases">
        <authorList>
            <person name="Lu H."/>
        </authorList>
    </citation>
    <scope>NUCLEOTIDE SEQUENCE [LARGE SCALE GENOMIC DNA]</scope>
    <source>
        <strain evidence="2 3">LYH14W</strain>
    </source>
</reference>
<gene>
    <name evidence="2" type="ORF">ACG00Y_02195</name>
</gene>
<proteinExistence type="predicted"/>
<dbReference type="SUPFAM" id="SSF81606">
    <property type="entry name" value="PP2C-like"/>
    <property type="match status" value="1"/>
</dbReference>
<dbReference type="RefSeq" id="WP_394475633.1">
    <property type="nucleotide sequence ID" value="NZ_JBIGHV010000001.1"/>
</dbReference>
<dbReference type="Gene3D" id="3.60.40.10">
    <property type="entry name" value="PPM-type phosphatase domain"/>
    <property type="match status" value="1"/>
</dbReference>
<dbReference type="PANTHER" id="PTHR35801:SF1">
    <property type="entry name" value="PHOSPHOSERINE PHOSPHATASE RSBX"/>
    <property type="match status" value="1"/>
</dbReference>
<dbReference type="InterPro" id="IPR003594">
    <property type="entry name" value="HATPase_dom"/>
</dbReference>
<dbReference type="InterPro" id="IPR039248">
    <property type="entry name" value="Ptase_RsbX"/>
</dbReference>
<dbReference type="EMBL" id="JBIGHV010000001">
    <property type="protein sequence ID" value="MFG6428703.1"/>
    <property type="molecule type" value="Genomic_DNA"/>
</dbReference>